<name>A0ABU9WED8_9BURK</name>
<accession>A0ABU9WED8</accession>
<feature type="compositionally biased region" description="Low complexity" evidence="1">
    <location>
        <begin position="20"/>
        <end position="34"/>
    </location>
</feature>
<keyword evidence="3" id="KW-1185">Reference proteome</keyword>
<gene>
    <name evidence="2" type="ORF">VOI36_10890</name>
</gene>
<dbReference type="RefSeq" id="WP_343491873.1">
    <property type="nucleotide sequence ID" value="NZ_JBCPYA010000003.1"/>
</dbReference>
<evidence type="ECO:0000256" key="1">
    <source>
        <dbReference type="SAM" id="MobiDB-lite"/>
    </source>
</evidence>
<proteinExistence type="predicted"/>
<reference evidence="2 3" key="1">
    <citation type="submission" date="2024-05" db="EMBL/GenBank/DDBJ databases">
        <title>Burkholderia sp. Nov. a novel bacteria isolated from rhizosphere soil of Camellia sinensis.</title>
        <authorList>
            <person name="Dong Y."/>
        </authorList>
    </citation>
    <scope>NUCLEOTIDE SEQUENCE [LARGE SCALE GENOMIC DNA]</scope>
    <source>
        <strain evidence="2 3">GS2Y</strain>
    </source>
</reference>
<dbReference type="EMBL" id="JBCPYA010000003">
    <property type="protein sequence ID" value="MEN2470403.1"/>
    <property type="molecule type" value="Genomic_DNA"/>
</dbReference>
<evidence type="ECO:0000313" key="2">
    <source>
        <dbReference type="EMBL" id="MEN2470403.1"/>
    </source>
</evidence>
<feature type="region of interest" description="Disordered" evidence="1">
    <location>
        <begin position="1"/>
        <end position="38"/>
    </location>
</feature>
<sequence>MPTPVRSGASSPVHNEAAEEAGTAASAAASPTPSARERAIPEFMQPLLRNRSPVRDVQHAQRRWEELPRQHVPQSIAEADRLMHGFTTSFHLPEDHPLRIDHETYRQLLGRLQAIAENLPPVRPSARAQQLTQFAGLIHGMDHADHLGAFATVLKAVGEELPHDQQGVPLTALVAETGKLSGDLQPQLRSGLFETITKLPAEHRHKPMQAFAGRLGESASDIRLPENADDLEPFSSMLREIELLPDRYRSEPLTRLVTAIGDQPTQHHAALMTMVEAPIKRLSAARRHGPLQAFADLLD</sequence>
<comment type="caution">
    <text evidence="2">The sequence shown here is derived from an EMBL/GenBank/DDBJ whole genome shotgun (WGS) entry which is preliminary data.</text>
</comment>
<organism evidence="2 3">
    <name type="scientific">Burkholderia theae</name>
    <dbReference type="NCBI Taxonomy" id="3143496"/>
    <lineage>
        <taxon>Bacteria</taxon>
        <taxon>Pseudomonadati</taxon>
        <taxon>Pseudomonadota</taxon>
        <taxon>Betaproteobacteria</taxon>
        <taxon>Burkholderiales</taxon>
        <taxon>Burkholderiaceae</taxon>
        <taxon>Burkholderia</taxon>
    </lineage>
</organism>
<protein>
    <submittedName>
        <fullName evidence="2">Uncharacterized protein</fullName>
    </submittedName>
</protein>
<evidence type="ECO:0000313" key="3">
    <source>
        <dbReference type="Proteomes" id="UP001466933"/>
    </source>
</evidence>
<dbReference type="Proteomes" id="UP001466933">
    <property type="component" value="Unassembled WGS sequence"/>
</dbReference>